<reference evidence="1 2" key="1">
    <citation type="submission" date="2023-11" db="EMBL/GenBank/DDBJ databases">
        <title>Halocaridina rubra genome assembly.</title>
        <authorList>
            <person name="Smith C."/>
        </authorList>
    </citation>
    <scope>NUCLEOTIDE SEQUENCE [LARGE SCALE GENOMIC DNA]</scope>
    <source>
        <strain evidence="1">EP-1</strain>
        <tissue evidence="1">Whole</tissue>
    </source>
</reference>
<organism evidence="1 2">
    <name type="scientific">Halocaridina rubra</name>
    <name type="common">Hawaiian red shrimp</name>
    <dbReference type="NCBI Taxonomy" id="373956"/>
    <lineage>
        <taxon>Eukaryota</taxon>
        <taxon>Metazoa</taxon>
        <taxon>Ecdysozoa</taxon>
        <taxon>Arthropoda</taxon>
        <taxon>Crustacea</taxon>
        <taxon>Multicrustacea</taxon>
        <taxon>Malacostraca</taxon>
        <taxon>Eumalacostraca</taxon>
        <taxon>Eucarida</taxon>
        <taxon>Decapoda</taxon>
        <taxon>Pleocyemata</taxon>
        <taxon>Caridea</taxon>
        <taxon>Atyoidea</taxon>
        <taxon>Atyidae</taxon>
        <taxon>Halocaridina</taxon>
    </lineage>
</organism>
<dbReference type="EMBL" id="JAXCGZ010014177">
    <property type="protein sequence ID" value="KAK7071604.1"/>
    <property type="molecule type" value="Genomic_DNA"/>
</dbReference>
<evidence type="ECO:0000313" key="2">
    <source>
        <dbReference type="Proteomes" id="UP001381693"/>
    </source>
</evidence>
<sequence>MFAAEALPNMARHFSNYLESHSQRHHHTPPARPCGYFELPSSGTCNHVHDNSKSSESCNVKMMSDKPSRGYVTLRVNEFRNPSCVPEKLKEELIFTREMPSKVKKKWMVQGKNMGSHVSSLEGMAFIDHFDTLLEPGLRLRSVLVEELERKNEETTLIFCPSSTFQEEENHSDEDDHFCWSLNGNGDPRPVPMCSFRPSWFTPPKVLTPEAFIMRSTKIIYFYRLHFD</sequence>
<dbReference type="Proteomes" id="UP001381693">
    <property type="component" value="Unassembled WGS sequence"/>
</dbReference>
<keyword evidence="2" id="KW-1185">Reference proteome</keyword>
<protein>
    <submittedName>
        <fullName evidence="1">Uncharacterized protein</fullName>
    </submittedName>
</protein>
<name>A0AAN9A286_HALRR</name>
<accession>A0AAN9A286</accession>
<proteinExistence type="predicted"/>
<dbReference type="AlphaFoldDB" id="A0AAN9A286"/>
<evidence type="ECO:0000313" key="1">
    <source>
        <dbReference type="EMBL" id="KAK7071604.1"/>
    </source>
</evidence>
<gene>
    <name evidence="1" type="ORF">SK128_017196</name>
</gene>
<comment type="caution">
    <text evidence="1">The sequence shown here is derived from an EMBL/GenBank/DDBJ whole genome shotgun (WGS) entry which is preliminary data.</text>
</comment>